<feature type="non-terminal residue" evidence="1">
    <location>
        <position position="1"/>
    </location>
</feature>
<keyword evidence="2" id="KW-1185">Reference proteome</keyword>
<evidence type="ECO:0000313" key="1">
    <source>
        <dbReference type="EMBL" id="CAH8331255.1"/>
    </source>
</evidence>
<sequence>MEDAVSLVGHRPSIVRISVKNEAKTQKLEHSSIPVKGVVFDKIQCVEKKPIRALAMELTKEMPAYRKTWSYLDSDSIDKPGLWPPENKVDKPSLHNPLLRQERMGYGWL</sequence>
<accession>A0ABC8JM89</accession>
<comment type="caution">
    <text evidence="1">The sequence shown here is derived from an EMBL/GenBank/DDBJ whole genome shotgun (WGS) entry which is preliminary data.</text>
</comment>
<dbReference type="EMBL" id="CAKOAT010116977">
    <property type="protein sequence ID" value="CAH8331255.1"/>
    <property type="molecule type" value="Genomic_DNA"/>
</dbReference>
<protein>
    <submittedName>
        <fullName evidence="1">Uncharacterized protein</fullName>
    </submittedName>
</protein>
<evidence type="ECO:0000313" key="2">
    <source>
        <dbReference type="Proteomes" id="UP001642260"/>
    </source>
</evidence>
<dbReference type="Proteomes" id="UP001642260">
    <property type="component" value="Unassembled WGS sequence"/>
</dbReference>
<proteinExistence type="predicted"/>
<name>A0ABC8JM89_ERUVS</name>
<organism evidence="1 2">
    <name type="scientific">Eruca vesicaria subsp. sativa</name>
    <name type="common">Garden rocket</name>
    <name type="synonym">Eruca sativa</name>
    <dbReference type="NCBI Taxonomy" id="29727"/>
    <lineage>
        <taxon>Eukaryota</taxon>
        <taxon>Viridiplantae</taxon>
        <taxon>Streptophyta</taxon>
        <taxon>Embryophyta</taxon>
        <taxon>Tracheophyta</taxon>
        <taxon>Spermatophyta</taxon>
        <taxon>Magnoliopsida</taxon>
        <taxon>eudicotyledons</taxon>
        <taxon>Gunneridae</taxon>
        <taxon>Pentapetalae</taxon>
        <taxon>rosids</taxon>
        <taxon>malvids</taxon>
        <taxon>Brassicales</taxon>
        <taxon>Brassicaceae</taxon>
        <taxon>Brassiceae</taxon>
        <taxon>Eruca</taxon>
    </lineage>
</organism>
<dbReference type="PANTHER" id="PTHR47108">
    <property type="entry name" value="5-AMINO-6-(5-PHOSPHO-D-RIBITYLAMINO)URACIL PHOSPHATASE, CHLOROPLASTIC"/>
    <property type="match status" value="1"/>
</dbReference>
<reference evidence="1 2" key="1">
    <citation type="submission" date="2022-03" db="EMBL/GenBank/DDBJ databases">
        <authorList>
            <person name="Macdonald S."/>
            <person name="Ahmed S."/>
            <person name="Newling K."/>
        </authorList>
    </citation>
    <scope>NUCLEOTIDE SEQUENCE [LARGE SCALE GENOMIC DNA]</scope>
</reference>
<dbReference type="PANTHER" id="PTHR47108:SF1">
    <property type="entry name" value="5-AMINO-6-(5-PHOSPHO-D-RIBITYLAMINO)URACIL PHOSPHATASE, CHLOROPLASTIC"/>
    <property type="match status" value="1"/>
</dbReference>
<dbReference type="AlphaFoldDB" id="A0ABC8JM89"/>
<feature type="non-terminal residue" evidence="1">
    <location>
        <position position="109"/>
    </location>
</feature>
<gene>
    <name evidence="1" type="ORF">ERUC_LOCUS12321</name>
</gene>